<comment type="caution">
    <text evidence="1">The sequence shown here is derived from an EMBL/GenBank/DDBJ whole genome shotgun (WGS) entry which is preliminary data.</text>
</comment>
<gene>
    <name evidence="1" type="ORF">ACFQ1G_02500</name>
</gene>
<keyword evidence="2" id="KW-1185">Reference proteome</keyword>
<protein>
    <submittedName>
        <fullName evidence="1">Glycosyltransferase</fullName>
    </submittedName>
</protein>
<evidence type="ECO:0000313" key="1">
    <source>
        <dbReference type="EMBL" id="MFD0975651.1"/>
    </source>
</evidence>
<accession>A0ABW3ICD1</accession>
<dbReference type="Pfam" id="PF13692">
    <property type="entry name" value="Glyco_trans_1_4"/>
    <property type="match status" value="1"/>
</dbReference>
<dbReference type="EMBL" id="JBHTJP010000032">
    <property type="protein sequence ID" value="MFD0975651.1"/>
    <property type="molecule type" value="Genomic_DNA"/>
</dbReference>
<sequence length="417" mass="47676">MRSLLVIGYVWPEPRSSAAGTRMMQLLSFFKSEGFEITFATTASETDVMEDLSLHGIRTEKIKLNDPEFDIFLKKLNPEIVLFDRFMMEEQFGWRVSEVCPDALKILDTEDLHFYRKARQEAFKKGSPLSVSMLQNDLSKREIASIYRCDLSLIISEMEMDLLKSTFKLPEELLLYLPFMEEIPSEEKRSKLPTFQDREHFVSIGNFRHDPNWDAVLHLKQNIWPLIRKQLPSAELHIYGAYATAKVSQLHNVKEGFIVKGRADSAEKVIRNSKVLLAPLRFGAGLKGKFIDAMKTGTPSVTTPLGAEGMSETNIWGGKIAGNPEEFANAAVELYSNSSAWEKAQKEGFEILEIRYSKSLFSMMLQKRIGSVLSNLQEHREVNFTGTMLQHHQLASTKFMSKYIEMKNRLENLTAKK</sequence>
<dbReference type="Gene3D" id="3.40.50.2000">
    <property type="entry name" value="Glycogen Phosphorylase B"/>
    <property type="match status" value="1"/>
</dbReference>
<dbReference type="SUPFAM" id="SSF53756">
    <property type="entry name" value="UDP-Glycosyltransferase/glycogen phosphorylase"/>
    <property type="match status" value="1"/>
</dbReference>
<proteinExistence type="predicted"/>
<reference evidence="2" key="1">
    <citation type="journal article" date="2019" name="Int. J. Syst. Evol. Microbiol.">
        <title>The Global Catalogue of Microorganisms (GCM) 10K type strain sequencing project: providing services to taxonomists for standard genome sequencing and annotation.</title>
        <authorList>
            <consortium name="The Broad Institute Genomics Platform"/>
            <consortium name="The Broad Institute Genome Sequencing Center for Infectious Disease"/>
            <person name="Wu L."/>
            <person name="Ma J."/>
        </authorList>
    </citation>
    <scope>NUCLEOTIDE SEQUENCE [LARGE SCALE GENOMIC DNA]</scope>
    <source>
        <strain evidence="2">CCUG 60898</strain>
    </source>
</reference>
<name>A0ABW3ICD1_9FLAO</name>
<evidence type="ECO:0000313" key="2">
    <source>
        <dbReference type="Proteomes" id="UP001597100"/>
    </source>
</evidence>
<dbReference type="Proteomes" id="UP001597100">
    <property type="component" value="Unassembled WGS sequence"/>
</dbReference>
<dbReference type="RefSeq" id="WP_380736693.1">
    <property type="nucleotide sequence ID" value="NZ_JBHTJP010000032.1"/>
</dbReference>
<organism evidence="1 2">
    <name type="scientific">Salinimicrobium gaetbulicola</name>
    <dbReference type="NCBI Taxonomy" id="999702"/>
    <lineage>
        <taxon>Bacteria</taxon>
        <taxon>Pseudomonadati</taxon>
        <taxon>Bacteroidota</taxon>
        <taxon>Flavobacteriia</taxon>
        <taxon>Flavobacteriales</taxon>
        <taxon>Flavobacteriaceae</taxon>
        <taxon>Salinimicrobium</taxon>
    </lineage>
</organism>